<sequence>MVSWSGGQWYLLVSEYSSGKLAAYDVDDNGDPINASRRDFVTGLTGAEGAFLDPYSGDFLFTTFGGGNRLIAIRGFIPNPQ</sequence>
<evidence type="ECO:0000313" key="2">
    <source>
        <dbReference type="Proteomes" id="UP000031599"/>
    </source>
</evidence>
<reference evidence="1 2" key="1">
    <citation type="submission" date="2014-12" db="EMBL/GenBank/DDBJ databases">
        <title>Genome assembly of Enhygromyxa salina DSM 15201.</title>
        <authorList>
            <person name="Sharma G."/>
            <person name="Subramanian S."/>
        </authorList>
    </citation>
    <scope>NUCLEOTIDE SEQUENCE [LARGE SCALE GENOMIC DNA]</scope>
    <source>
        <strain evidence="1 2">DSM 15201</strain>
    </source>
</reference>
<dbReference type="Proteomes" id="UP000031599">
    <property type="component" value="Unassembled WGS sequence"/>
</dbReference>
<protein>
    <submittedName>
        <fullName evidence="1">Uncharacterized protein</fullName>
    </submittedName>
</protein>
<dbReference type="RefSeq" id="WP_052546237.1">
    <property type="nucleotide sequence ID" value="NZ_JMCC02000003.1"/>
</dbReference>
<accession>A0A0C2DD30</accession>
<dbReference type="EMBL" id="JMCC02000003">
    <property type="protein sequence ID" value="KIG19325.1"/>
    <property type="molecule type" value="Genomic_DNA"/>
</dbReference>
<gene>
    <name evidence="1" type="ORF">DB30_03881</name>
</gene>
<dbReference type="SUPFAM" id="SSF63825">
    <property type="entry name" value="YWTD domain"/>
    <property type="match status" value="1"/>
</dbReference>
<proteinExistence type="predicted"/>
<organism evidence="1 2">
    <name type="scientific">Enhygromyxa salina</name>
    <dbReference type="NCBI Taxonomy" id="215803"/>
    <lineage>
        <taxon>Bacteria</taxon>
        <taxon>Pseudomonadati</taxon>
        <taxon>Myxococcota</taxon>
        <taxon>Polyangia</taxon>
        <taxon>Nannocystales</taxon>
        <taxon>Nannocystaceae</taxon>
        <taxon>Enhygromyxa</taxon>
    </lineage>
</organism>
<dbReference type="AlphaFoldDB" id="A0A0C2DD30"/>
<name>A0A0C2DD30_9BACT</name>
<evidence type="ECO:0000313" key="1">
    <source>
        <dbReference type="EMBL" id="KIG19325.1"/>
    </source>
</evidence>
<comment type="caution">
    <text evidence="1">The sequence shown here is derived from an EMBL/GenBank/DDBJ whole genome shotgun (WGS) entry which is preliminary data.</text>
</comment>